<feature type="chain" id="PRO_5037205560" evidence="1">
    <location>
        <begin position="22"/>
        <end position="935"/>
    </location>
</feature>
<dbReference type="InterPro" id="IPR040527">
    <property type="entry name" value="Beta-sand_Porphyrn"/>
</dbReference>
<proteinExistence type="predicted"/>
<gene>
    <name evidence="3" type="ORF">JIN87_24310</name>
</gene>
<dbReference type="AlphaFoldDB" id="A0A934RYF5"/>
<dbReference type="SMART" id="SM00635">
    <property type="entry name" value="BID_2"/>
    <property type="match status" value="1"/>
</dbReference>
<dbReference type="Gene3D" id="3.20.20.80">
    <property type="entry name" value="Glycosidases"/>
    <property type="match status" value="1"/>
</dbReference>
<dbReference type="CDD" id="cd21510">
    <property type="entry name" value="agarase_cat"/>
    <property type="match status" value="1"/>
</dbReference>
<keyword evidence="1" id="KW-0732">Signal</keyword>
<organism evidence="3 4">
    <name type="scientific">Pelagicoccus mobilis</name>
    <dbReference type="NCBI Taxonomy" id="415221"/>
    <lineage>
        <taxon>Bacteria</taxon>
        <taxon>Pseudomonadati</taxon>
        <taxon>Verrucomicrobiota</taxon>
        <taxon>Opitutia</taxon>
        <taxon>Puniceicoccales</taxon>
        <taxon>Pelagicoccaceae</taxon>
        <taxon>Pelagicoccus</taxon>
    </lineage>
</organism>
<dbReference type="EMBL" id="JAENIL010000067">
    <property type="protein sequence ID" value="MBK1880030.1"/>
    <property type="molecule type" value="Genomic_DNA"/>
</dbReference>
<feature type="domain" description="BIG2" evidence="2">
    <location>
        <begin position="728"/>
        <end position="810"/>
    </location>
</feature>
<accession>A0A934RYF5</accession>
<comment type="caution">
    <text evidence="3">The sequence shown here is derived from an EMBL/GenBank/DDBJ whole genome shotgun (WGS) entry which is preliminary data.</text>
</comment>
<feature type="signal peptide" evidence="1">
    <location>
        <begin position="1"/>
        <end position="21"/>
    </location>
</feature>
<dbReference type="InterPro" id="IPR003343">
    <property type="entry name" value="Big_2"/>
</dbReference>
<dbReference type="Gene3D" id="2.60.40.1080">
    <property type="match status" value="1"/>
</dbReference>
<sequence length="935" mass="104632">MNCVTFSFVLFVLVSSLSLEGQDTVTVDLSVKHTVGGISEFDRSKYVVLHSDLSPHDWDGEEDKLHYLMRDLDVYLGRDNGSNVWYYNQSTEDPERPGYVDPEYMVTEGARIRTVEYGQNLSKFHQYEDKVDLMIGALPNPHWPGHMTNPCCGKEAWGPTTARGSGEYLGRFLQEFFRDPDEGPTEGRLRPRFVEVMNEPLYELVTVGTHTPLEIFEYHNVVAEEIRKVDQDVLIGGYTTAFPYFDERGFDRWHERYKLFMDTAAENMDFYSLHFYDFDRHGQPGGGTKGPWNFKGGRIEATFDMIEQYGQMTLGEVKPFLISEYGSRDHKLEWEEWSRERDWVFIKSFSPLIMTFMDRPHLILKAIPFILIKAEWSETVYDWRLMRQKNELAGETGDEWVFTDLVKLYELWSDVKGTRLYSDSSDSDLLTDVYLDGEKAYVLVSNLETEPKQLTFDLKGLGDASITQIRVKHLHSIDGITALTETFMSEGEDFGIGLESTAIFEYTFDRALDPDEEVVERKYYADAYLQEINGNEVVTFNFDSVESGDYGYGVIRIGVGRDHGKSLNPLVRLNGVDVRVPEDFSGDDQATRNNFFGMLEVEVPNYFLRDENRVEVMFPDSGGYVSSVTLEVFDSSKSVRPLTAAFSFGRVQDVDGDLEIVVKEGTPEGVFGVLNTDELQAPLESWELSGTVGSFDENGEALFFQKLEDDAQFIRVVDCPECLPPAGPVSSVSISRDSLTMGEESSFILDAGITPINAIDKELVWSSSDESVATVSEDGVVTAVGVGNCAIEVSNELAGIKDTCSLTVVAALAEAGVAFDDESLYLNPEHKIGETLEVNCLFNAGEGATVTNGRQGVSLLLRELNSDWTVVSDLSVVDSSAVGVSRGVARFSMPLSGLTASEDLPAGNFYYLFAIFESSSGESYNKGISPIKIVE</sequence>
<dbReference type="Pfam" id="PF18206">
    <property type="entry name" value="Porphyrn_cat_1"/>
    <property type="match status" value="1"/>
</dbReference>
<dbReference type="SUPFAM" id="SSF51445">
    <property type="entry name" value="(Trans)glycosidases"/>
    <property type="match status" value="1"/>
</dbReference>
<evidence type="ECO:0000313" key="4">
    <source>
        <dbReference type="Proteomes" id="UP000617628"/>
    </source>
</evidence>
<evidence type="ECO:0000313" key="3">
    <source>
        <dbReference type="EMBL" id="MBK1880030.1"/>
    </source>
</evidence>
<name>A0A934RYF5_9BACT</name>
<evidence type="ECO:0000259" key="2">
    <source>
        <dbReference type="SMART" id="SM00635"/>
    </source>
</evidence>
<dbReference type="Pfam" id="PF02368">
    <property type="entry name" value="Big_2"/>
    <property type="match status" value="1"/>
</dbReference>
<dbReference type="Proteomes" id="UP000617628">
    <property type="component" value="Unassembled WGS sequence"/>
</dbReference>
<protein>
    <submittedName>
        <fullName evidence="3">Ig-like domain-containing protein</fullName>
    </submittedName>
</protein>
<dbReference type="RefSeq" id="WP_200358531.1">
    <property type="nucleotide sequence ID" value="NZ_JAENIL010000067.1"/>
</dbReference>
<reference evidence="3" key="1">
    <citation type="submission" date="2021-01" db="EMBL/GenBank/DDBJ databases">
        <title>Modified the classification status of verrucomicrobia.</title>
        <authorList>
            <person name="Feng X."/>
        </authorList>
    </citation>
    <scope>NUCLEOTIDE SEQUENCE</scope>
    <source>
        <strain evidence="3">KCTC 13126</strain>
    </source>
</reference>
<dbReference type="InterPro" id="IPR008964">
    <property type="entry name" value="Invasin/intimin_cell_adhesion"/>
</dbReference>
<evidence type="ECO:0000256" key="1">
    <source>
        <dbReference type="SAM" id="SignalP"/>
    </source>
</evidence>
<dbReference type="InterPro" id="IPR017853">
    <property type="entry name" value="GH"/>
</dbReference>
<keyword evidence="4" id="KW-1185">Reference proteome</keyword>
<dbReference type="Gene3D" id="2.60.120.1200">
    <property type="match status" value="1"/>
</dbReference>
<dbReference type="InterPro" id="IPR041224">
    <property type="entry name" value="BPA_C"/>
</dbReference>
<dbReference type="Pfam" id="PF18040">
    <property type="entry name" value="BPA_C"/>
    <property type="match status" value="1"/>
</dbReference>
<dbReference type="SUPFAM" id="SSF49373">
    <property type="entry name" value="Invasin/intimin cell-adhesion fragments"/>
    <property type="match status" value="1"/>
</dbReference>